<dbReference type="GO" id="GO:0022857">
    <property type="term" value="F:transmembrane transporter activity"/>
    <property type="evidence" value="ECO:0007669"/>
    <property type="project" value="InterPro"/>
</dbReference>
<feature type="transmembrane region" description="Helical" evidence="5">
    <location>
        <begin position="109"/>
        <end position="126"/>
    </location>
</feature>
<feature type="transmembrane region" description="Helical" evidence="5">
    <location>
        <begin position="222"/>
        <end position="241"/>
    </location>
</feature>
<gene>
    <name evidence="6" type="ORF">LTR84_008265</name>
</gene>
<keyword evidence="4 5" id="KW-0472">Membrane</keyword>
<keyword evidence="2 5" id="KW-0812">Transmembrane</keyword>
<comment type="caution">
    <text evidence="6">The sequence shown here is derived from an EMBL/GenBank/DDBJ whole genome shotgun (WGS) entry which is preliminary data.</text>
</comment>
<name>A0AAV9MXW6_9EURO</name>
<feature type="transmembrane region" description="Helical" evidence="5">
    <location>
        <begin position="398"/>
        <end position="417"/>
    </location>
</feature>
<keyword evidence="3 5" id="KW-1133">Transmembrane helix</keyword>
<dbReference type="SUPFAM" id="SSF103473">
    <property type="entry name" value="MFS general substrate transporter"/>
    <property type="match status" value="1"/>
</dbReference>
<dbReference type="PANTHER" id="PTHR23502:SF30">
    <property type="entry name" value="TRANSPORTER, PUTATIVE (AFU_ORTHOLOGUE AFUA_8G04702)-RELATED"/>
    <property type="match status" value="1"/>
</dbReference>
<feature type="transmembrane region" description="Helical" evidence="5">
    <location>
        <begin position="364"/>
        <end position="386"/>
    </location>
</feature>
<reference evidence="6 7" key="1">
    <citation type="submission" date="2023-08" db="EMBL/GenBank/DDBJ databases">
        <title>Black Yeasts Isolated from many extreme environments.</title>
        <authorList>
            <person name="Coleine C."/>
            <person name="Stajich J.E."/>
            <person name="Selbmann L."/>
        </authorList>
    </citation>
    <scope>NUCLEOTIDE SEQUENCE [LARGE SCALE GENOMIC DNA]</scope>
    <source>
        <strain evidence="6 7">CCFEE 5792</strain>
    </source>
</reference>
<proteinExistence type="predicted"/>
<evidence type="ECO:0000256" key="1">
    <source>
        <dbReference type="ARBA" id="ARBA00004141"/>
    </source>
</evidence>
<feature type="transmembrane region" description="Helical" evidence="5">
    <location>
        <begin position="191"/>
        <end position="210"/>
    </location>
</feature>
<dbReference type="RefSeq" id="XP_064702053.1">
    <property type="nucleotide sequence ID" value="XM_064851812.1"/>
</dbReference>
<feature type="transmembrane region" description="Helical" evidence="5">
    <location>
        <begin position="333"/>
        <end position="358"/>
    </location>
</feature>
<organism evidence="6 7">
    <name type="scientific">Exophiala bonariae</name>
    <dbReference type="NCBI Taxonomy" id="1690606"/>
    <lineage>
        <taxon>Eukaryota</taxon>
        <taxon>Fungi</taxon>
        <taxon>Dikarya</taxon>
        <taxon>Ascomycota</taxon>
        <taxon>Pezizomycotina</taxon>
        <taxon>Eurotiomycetes</taxon>
        <taxon>Chaetothyriomycetidae</taxon>
        <taxon>Chaetothyriales</taxon>
        <taxon>Herpotrichiellaceae</taxon>
        <taxon>Exophiala</taxon>
    </lineage>
</organism>
<dbReference type="PANTHER" id="PTHR23502">
    <property type="entry name" value="MAJOR FACILITATOR SUPERFAMILY"/>
    <property type="match status" value="1"/>
</dbReference>
<evidence type="ECO:0000313" key="6">
    <source>
        <dbReference type="EMBL" id="KAK5046462.1"/>
    </source>
</evidence>
<dbReference type="InterPro" id="IPR036259">
    <property type="entry name" value="MFS_trans_sf"/>
</dbReference>
<sequence>MITLTEHDYHALGIDTTAVPGTEHLVDLDGTMHTKHDKKTKDIVLLPTPSADPEDPLNWSPRRKALHMVGLATYCLFIGTAFAAINSVLPQLLESTDLTLNELNNGTGYLFLCFGWGCIFWQPMALQFGKRPIYLLSLLGSCAVQFWAPYATTSGQWIAKNCIQGFFGAPFESLCEISITDIFFAHERGRYLGMYVLFANSSASIAPILAGFIADGMGWKWVLWWPAISLAFGAVVVFLILEETNYDRKQAPTSEPHTQIQIHSTQKSVDVAGDNAEKSAGATTTFEPEVEPALVVEYNKKPYWKRLSLLDKSRPNKLWVMCIRPFQLLSLPIIVYCGFANGIAVVWSTVALGVSSVILSSPPYNFSATNNGLLNIASLLGIIVAMARKRNGIAQAEFRLWLCIFPAIGVPFALILFGVGATHHVHCLAFACGLLFIIMMVWGKDFRQQSRVRYWRYAAQRKIEK</sequence>
<comment type="subcellular location">
    <subcellularLocation>
        <location evidence="1">Membrane</location>
        <topology evidence="1">Multi-pass membrane protein</topology>
    </subcellularLocation>
</comment>
<dbReference type="EMBL" id="JAVRRD010000030">
    <property type="protein sequence ID" value="KAK5046462.1"/>
    <property type="molecule type" value="Genomic_DNA"/>
</dbReference>
<dbReference type="GeneID" id="89976429"/>
<dbReference type="Proteomes" id="UP001358417">
    <property type="component" value="Unassembled WGS sequence"/>
</dbReference>
<dbReference type="Gene3D" id="1.20.1250.20">
    <property type="entry name" value="MFS general substrate transporter like domains"/>
    <property type="match status" value="1"/>
</dbReference>
<dbReference type="GO" id="GO:0005886">
    <property type="term" value="C:plasma membrane"/>
    <property type="evidence" value="ECO:0007669"/>
    <property type="project" value="TreeGrafter"/>
</dbReference>
<evidence type="ECO:0008006" key="8">
    <source>
        <dbReference type="Google" id="ProtNLM"/>
    </source>
</evidence>
<dbReference type="Pfam" id="PF07690">
    <property type="entry name" value="MFS_1"/>
    <property type="match status" value="1"/>
</dbReference>
<dbReference type="InterPro" id="IPR011701">
    <property type="entry name" value="MFS"/>
</dbReference>
<dbReference type="AlphaFoldDB" id="A0AAV9MXW6"/>
<feature type="transmembrane region" description="Helical" evidence="5">
    <location>
        <begin position="68"/>
        <end position="89"/>
    </location>
</feature>
<protein>
    <recommendedName>
        <fullName evidence="8">Major facilitator superfamily (MFS) profile domain-containing protein</fullName>
    </recommendedName>
</protein>
<evidence type="ECO:0000256" key="3">
    <source>
        <dbReference type="ARBA" id="ARBA00022989"/>
    </source>
</evidence>
<accession>A0AAV9MXW6</accession>
<evidence type="ECO:0000313" key="7">
    <source>
        <dbReference type="Proteomes" id="UP001358417"/>
    </source>
</evidence>
<keyword evidence="7" id="KW-1185">Reference proteome</keyword>
<evidence type="ECO:0000256" key="4">
    <source>
        <dbReference type="ARBA" id="ARBA00023136"/>
    </source>
</evidence>
<feature type="transmembrane region" description="Helical" evidence="5">
    <location>
        <begin position="423"/>
        <end position="443"/>
    </location>
</feature>
<evidence type="ECO:0000256" key="5">
    <source>
        <dbReference type="SAM" id="Phobius"/>
    </source>
</evidence>
<evidence type="ECO:0000256" key="2">
    <source>
        <dbReference type="ARBA" id="ARBA00022692"/>
    </source>
</evidence>